<keyword evidence="1 3" id="KW-0853">WD repeat</keyword>
<comment type="caution">
    <text evidence="5">The sequence shown here is derived from an EMBL/GenBank/DDBJ whole genome shotgun (WGS) entry which is preliminary data.</text>
</comment>
<dbReference type="PROSITE" id="PS50082">
    <property type="entry name" value="WD_REPEATS_2"/>
    <property type="match status" value="7"/>
</dbReference>
<feature type="domain" description="Novel STAND NTPase 1" evidence="4">
    <location>
        <begin position="134"/>
        <end position="556"/>
    </location>
</feature>
<dbReference type="Pfam" id="PF00400">
    <property type="entry name" value="WD40"/>
    <property type="match status" value="7"/>
</dbReference>
<organism evidence="5 6">
    <name type="scientific">Nonomuraea spiralis</name>
    <dbReference type="NCBI Taxonomy" id="46182"/>
    <lineage>
        <taxon>Bacteria</taxon>
        <taxon>Bacillati</taxon>
        <taxon>Actinomycetota</taxon>
        <taxon>Actinomycetes</taxon>
        <taxon>Streptosporangiales</taxon>
        <taxon>Streptosporangiaceae</taxon>
        <taxon>Nonomuraea</taxon>
    </lineage>
</organism>
<dbReference type="PRINTS" id="PR00320">
    <property type="entry name" value="GPROTEINBRPT"/>
</dbReference>
<dbReference type="Proteomes" id="UP001589647">
    <property type="component" value="Unassembled WGS sequence"/>
</dbReference>
<dbReference type="Gene3D" id="2.130.10.10">
    <property type="entry name" value="YVTN repeat-like/Quinoprotein amine dehydrogenase"/>
    <property type="match status" value="5"/>
</dbReference>
<feature type="repeat" description="WD" evidence="3">
    <location>
        <begin position="976"/>
        <end position="1007"/>
    </location>
</feature>
<dbReference type="SMART" id="SM00320">
    <property type="entry name" value="WD40"/>
    <property type="match status" value="14"/>
</dbReference>
<dbReference type="PROSITE" id="PS00678">
    <property type="entry name" value="WD_REPEATS_1"/>
    <property type="match status" value="2"/>
</dbReference>
<dbReference type="EMBL" id="JBHMEI010000012">
    <property type="protein sequence ID" value="MFB9202713.1"/>
    <property type="molecule type" value="Genomic_DNA"/>
</dbReference>
<dbReference type="RefSeq" id="WP_189652704.1">
    <property type="nucleotide sequence ID" value="NZ_BMRC01000030.1"/>
</dbReference>
<dbReference type="PANTHER" id="PTHR22847:SF637">
    <property type="entry name" value="WD REPEAT DOMAIN 5B"/>
    <property type="match status" value="1"/>
</dbReference>
<evidence type="ECO:0000313" key="5">
    <source>
        <dbReference type="EMBL" id="MFB9202713.1"/>
    </source>
</evidence>
<dbReference type="InterPro" id="IPR036322">
    <property type="entry name" value="WD40_repeat_dom_sf"/>
</dbReference>
<feature type="repeat" description="WD" evidence="3">
    <location>
        <begin position="734"/>
        <end position="775"/>
    </location>
</feature>
<protein>
    <submittedName>
        <fullName evidence="5">WD40 repeat domain-containing protein</fullName>
    </submittedName>
</protein>
<feature type="repeat" description="WD" evidence="3">
    <location>
        <begin position="1223"/>
        <end position="1247"/>
    </location>
</feature>
<name>A0ABV5IF38_9ACTN</name>
<dbReference type="SUPFAM" id="SSF50978">
    <property type="entry name" value="WD40 repeat-like"/>
    <property type="match status" value="2"/>
</dbReference>
<evidence type="ECO:0000256" key="2">
    <source>
        <dbReference type="ARBA" id="ARBA00022737"/>
    </source>
</evidence>
<gene>
    <name evidence="5" type="ORF">ACFFV7_16065</name>
</gene>
<evidence type="ECO:0000259" key="4">
    <source>
        <dbReference type="Pfam" id="PF20703"/>
    </source>
</evidence>
<dbReference type="Pfam" id="PF20703">
    <property type="entry name" value="nSTAND1"/>
    <property type="match status" value="1"/>
</dbReference>
<reference evidence="5 6" key="1">
    <citation type="submission" date="2024-09" db="EMBL/GenBank/DDBJ databases">
        <authorList>
            <person name="Sun Q."/>
            <person name="Mori K."/>
        </authorList>
    </citation>
    <scope>NUCLEOTIDE SEQUENCE [LARGE SCALE GENOMIC DNA]</scope>
    <source>
        <strain evidence="5 6">CCM 3426</strain>
    </source>
</reference>
<evidence type="ECO:0000313" key="6">
    <source>
        <dbReference type="Proteomes" id="UP001589647"/>
    </source>
</evidence>
<evidence type="ECO:0000256" key="1">
    <source>
        <dbReference type="ARBA" id="ARBA00022574"/>
    </source>
</evidence>
<feature type="repeat" description="WD" evidence="3">
    <location>
        <begin position="886"/>
        <end position="927"/>
    </location>
</feature>
<keyword evidence="6" id="KW-1185">Reference proteome</keyword>
<dbReference type="CDD" id="cd00200">
    <property type="entry name" value="WD40"/>
    <property type="match status" value="2"/>
</dbReference>
<dbReference type="InterPro" id="IPR020472">
    <property type="entry name" value="WD40_PAC1"/>
</dbReference>
<dbReference type="InterPro" id="IPR049052">
    <property type="entry name" value="nSTAND1"/>
</dbReference>
<dbReference type="PANTHER" id="PTHR22847">
    <property type="entry name" value="WD40 REPEAT PROTEIN"/>
    <property type="match status" value="1"/>
</dbReference>
<accession>A0ABV5IF38</accession>
<feature type="repeat" description="WD" evidence="3">
    <location>
        <begin position="1258"/>
        <end position="1291"/>
    </location>
</feature>
<dbReference type="InterPro" id="IPR001680">
    <property type="entry name" value="WD40_rpt"/>
</dbReference>
<feature type="repeat" description="WD" evidence="3">
    <location>
        <begin position="937"/>
        <end position="971"/>
    </location>
</feature>
<feature type="repeat" description="WD" evidence="3">
    <location>
        <begin position="1296"/>
        <end position="1337"/>
    </location>
</feature>
<dbReference type="PROSITE" id="PS50294">
    <property type="entry name" value="WD_REPEATS_REGION"/>
    <property type="match status" value="4"/>
</dbReference>
<evidence type="ECO:0000256" key="3">
    <source>
        <dbReference type="PROSITE-ProRule" id="PRU00221"/>
    </source>
</evidence>
<dbReference type="InterPro" id="IPR019775">
    <property type="entry name" value="WD40_repeat_CS"/>
</dbReference>
<keyword evidence="2" id="KW-0677">Repeat</keyword>
<sequence>MTGDADLPATRAVLRDALKELEEAARECTPRLRRRDLIDRANELLSTRQATARLTPQTVSDWFRKGSTAQDFVPLWTLVRVLLEHAGSPPVYDLRHAWWHNQHELWKKRWEQARAAGAQDGRSSRGPAAGETCPYPGLHSFKGEEAEWFFGREALVSSVMDRLELCLADRSPLAVVAPSGAGKSSLLHAGVLPALANGQLPGSRHWPQLLLTPTADPLAALAGKLGTLIGADEALLTATLEDRPDGLGALIRERLGLPPDGRVVLVVDQLEELFTLCQDESAQRRFVTALAGLTATAAHMPPPSAEPPVALALYGLRADFYGSCADFAHLRDALAKHQVFIGAMTDDEVRRAVTEPARRSGLSLAPGLVDIILHDLRGAAGPHGGTYKAERLPLLAHALRVTWLNRRGNALTLDGYRASGGIDGAVATTAENEFGKLTTPSAQQAARALFLGLVRIGENGEVTSRRRTHEDLLLAAADPRTAGEAAEHFTRARLLTQGVEREDASVTVEITHEALLWAWPRLRDDWIGQGARGASALIRQEAEDAAVAWERSRRKDVSALYGGGRLELARSWAAGLSRAEVSPLVRAFIAASQRHERHKRRIRNAVVTTVCVLGLLASGLAVFALDKQGAAVAERDNAIFERVTAEADRQRETNGALAAQLDLAAYRMRPTPALRTRLMTEAGAVQSTTLPGHYPNSPVVAFGPDGTLATGSSRLRLWDVSDWTRPAPLTSELSAGDRVAVQQLAYSPRGGLLARGGSDGTIRLLDVSDARHPVALSAPVTVSKGMVVSLKFSADGRTLALGTRSEAPGTTTSTVQLWDVADPRRPRRLSTVLSRQREGVSSVAFSPDGTTLAVTGGTGPGVDRRLLTRLWDVSDPARPTPLGGELGGHTGVVHQVVFAPGGQMMATAGGDNRVLVWDIVDRKRPRVSDTLFLSTTVSAVAFSPDGHVLATGDNSGSIYLWNTGAPAHVRTLGPPLPGHASVVSSLAFDSTGRTLASGSGDGTIRLWRSPPTLAVTGGGLSVNSLAITGDGRLLAVASGFHVTLWDVSDPGRLIPLGALPSPPYIVDAVAFRNGRSGTSEKTILATGDRGGAVRLWDVSAPARPVDLGKAPAGQLASISALAFDATGHTLAAASMNLQGGYSGALRAWDVTDPAHPTALGGELRGQSLPIKGMAAAPRGPYLYSSEVFGTIHVWRTGDGAVPVQAGHVATNALLMSLDVSTRSLLAAGGADNTVRLWDLSRPDSPKVVGTPLPAGGVVSSVSFSPDGRLLASGAVGQIRLWDTSTPTSTSAHGLPVTGHNGSVNAMVFSPRGTLLISGGQDGTVRLWQTDPERAFAILCASTRHAMTPDLWKKYVSPALAYHPPCSK</sequence>
<dbReference type="InterPro" id="IPR015943">
    <property type="entry name" value="WD40/YVTN_repeat-like_dom_sf"/>
</dbReference>
<proteinExistence type="predicted"/>